<proteinExistence type="predicted"/>
<name>A0ACB6QD49_9PLEO</name>
<reference evidence="1" key="1">
    <citation type="journal article" date="2020" name="Stud. Mycol.">
        <title>101 Dothideomycetes genomes: a test case for predicting lifestyles and emergence of pathogens.</title>
        <authorList>
            <person name="Haridas S."/>
            <person name="Albert R."/>
            <person name="Binder M."/>
            <person name="Bloem J."/>
            <person name="Labutti K."/>
            <person name="Salamov A."/>
            <person name="Andreopoulos B."/>
            <person name="Baker S."/>
            <person name="Barry K."/>
            <person name="Bills G."/>
            <person name="Bluhm B."/>
            <person name="Cannon C."/>
            <person name="Castanera R."/>
            <person name="Culley D."/>
            <person name="Daum C."/>
            <person name="Ezra D."/>
            <person name="Gonzalez J."/>
            <person name="Henrissat B."/>
            <person name="Kuo A."/>
            <person name="Liang C."/>
            <person name="Lipzen A."/>
            <person name="Lutzoni F."/>
            <person name="Magnuson J."/>
            <person name="Mondo S."/>
            <person name="Nolan M."/>
            <person name="Ohm R."/>
            <person name="Pangilinan J."/>
            <person name="Park H.-J."/>
            <person name="Ramirez L."/>
            <person name="Alfaro M."/>
            <person name="Sun H."/>
            <person name="Tritt A."/>
            <person name="Yoshinaga Y."/>
            <person name="Zwiers L.-H."/>
            <person name="Turgeon B."/>
            <person name="Goodwin S."/>
            <person name="Spatafora J."/>
            <person name="Crous P."/>
            <person name="Grigoriev I."/>
        </authorList>
    </citation>
    <scope>NUCLEOTIDE SEQUENCE</scope>
    <source>
        <strain evidence="1">ATCC 200398</strain>
    </source>
</reference>
<keyword evidence="1" id="KW-0378">Hydrolase</keyword>
<evidence type="ECO:0000313" key="1">
    <source>
        <dbReference type="EMBL" id="KAF2464883.1"/>
    </source>
</evidence>
<comment type="caution">
    <text evidence="1">The sequence shown here is derived from an EMBL/GenBank/DDBJ whole genome shotgun (WGS) entry which is preliminary data.</text>
</comment>
<dbReference type="Proteomes" id="UP000799755">
    <property type="component" value="Unassembled WGS sequence"/>
</dbReference>
<evidence type="ECO:0000313" key="2">
    <source>
        <dbReference type="Proteomes" id="UP000799755"/>
    </source>
</evidence>
<protein>
    <submittedName>
        <fullName evidence="1">P-loop containing nucleoside triphosphate hydrolase protein</fullName>
    </submittedName>
</protein>
<gene>
    <name evidence="1" type="ORF">BDR25DRAFT_318869</name>
</gene>
<organism evidence="1 2">
    <name type="scientific">Lindgomyces ingoldianus</name>
    <dbReference type="NCBI Taxonomy" id="673940"/>
    <lineage>
        <taxon>Eukaryota</taxon>
        <taxon>Fungi</taxon>
        <taxon>Dikarya</taxon>
        <taxon>Ascomycota</taxon>
        <taxon>Pezizomycotina</taxon>
        <taxon>Dothideomycetes</taxon>
        <taxon>Pleosporomycetidae</taxon>
        <taxon>Pleosporales</taxon>
        <taxon>Lindgomycetaceae</taxon>
        <taxon>Lindgomyces</taxon>
    </lineage>
</organism>
<accession>A0ACB6QD49</accession>
<sequence length="249" mass="28383">MSSGDIPTAETQIVGQEQEPVDVVSEELSPGLVFILGPPGAGKETLSKHLVSEYNFKHISYGDVLRKVKEMTSDQATQAYKITALEFKQVAEYKSGNESLPGELAAKLLRQEIFAQGVSTKCWIIDGFPRSDDHWKEFRKLYHITQERRERILVLVMNCAEEIAKKRCLKRDRKGDKENFGIRYLKYYDNINKILPIMGKEEGDHLMVVEIKDEENLDHASEVRETALNRPKGTREWETILKIVGGNTS</sequence>
<keyword evidence="2" id="KW-1185">Reference proteome</keyword>
<dbReference type="EMBL" id="MU003533">
    <property type="protein sequence ID" value="KAF2464883.1"/>
    <property type="molecule type" value="Genomic_DNA"/>
</dbReference>